<comment type="caution">
    <text evidence="1">The sequence shown here is derived from an EMBL/GenBank/DDBJ whole genome shotgun (WGS) entry which is preliminary data.</text>
</comment>
<protein>
    <submittedName>
        <fullName evidence="1">Uncharacterized protein</fullName>
    </submittedName>
</protein>
<sequence length="123" mass="13881">MNTPRINAGGGGGVKPLQSFNLADYLIGQLYAFSQSKDKAEKLKVLLEIISSIENHTAYKLDISSCTRSTQKFDDEDIMKFLLHYIHNIIVYEDYSALTQIANLIFDLGYNPNQYLKSKGGKR</sequence>
<dbReference type="RefSeq" id="WP_147734599.1">
    <property type="nucleotide sequence ID" value="NZ_VRMA01000039.1"/>
</dbReference>
<accession>A0ABY3L2H7</accession>
<reference evidence="1 2" key="1">
    <citation type="submission" date="2019-08" db="EMBL/GenBank/DDBJ databases">
        <title>Rapid identification of Enteric Bacteria from Whole Genome Sequences (WGS) using Average Nucleotide Identity (ANI).</title>
        <authorList>
            <person name="Lane C."/>
        </authorList>
    </citation>
    <scope>NUCLEOTIDE SEQUENCE [LARGE SCALE GENOMIC DNA]</scope>
    <source>
        <strain evidence="1 2">D4984</strain>
    </source>
</reference>
<keyword evidence="2" id="KW-1185">Reference proteome</keyword>
<organism evidence="1 2">
    <name type="scientific">Campylobacter helveticus</name>
    <dbReference type="NCBI Taxonomy" id="28898"/>
    <lineage>
        <taxon>Bacteria</taxon>
        <taxon>Pseudomonadati</taxon>
        <taxon>Campylobacterota</taxon>
        <taxon>Epsilonproteobacteria</taxon>
        <taxon>Campylobacterales</taxon>
        <taxon>Campylobacteraceae</taxon>
        <taxon>Campylobacter</taxon>
    </lineage>
</organism>
<name>A0ABY3L2H7_9BACT</name>
<evidence type="ECO:0000313" key="2">
    <source>
        <dbReference type="Proteomes" id="UP000321317"/>
    </source>
</evidence>
<dbReference type="Proteomes" id="UP000321317">
    <property type="component" value="Unassembled WGS sequence"/>
</dbReference>
<evidence type="ECO:0000313" key="1">
    <source>
        <dbReference type="EMBL" id="TXK57565.1"/>
    </source>
</evidence>
<proteinExistence type="predicted"/>
<gene>
    <name evidence="1" type="ORF">FVD16_04910</name>
</gene>
<dbReference type="EMBL" id="VRMA01000039">
    <property type="protein sequence ID" value="TXK57565.1"/>
    <property type="molecule type" value="Genomic_DNA"/>
</dbReference>